<evidence type="ECO:0000256" key="2">
    <source>
        <dbReference type="ARBA" id="ARBA00022729"/>
    </source>
</evidence>
<evidence type="ECO:0000313" key="6">
    <source>
        <dbReference type="Proteomes" id="UP001153292"/>
    </source>
</evidence>
<keyword evidence="6" id="KW-1185">Reference proteome</keyword>
<evidence type="ECO:0000313" key="5">
    <source>
        <dbReference type="EMBL" id="CAH0407853.1"/>
    </source>
</evidence>
<protein>
    <submittedName>
        <fullName evidence="5">Uncharacterized protein</fullName>
    </submittedName>
</protein>
<dbReference type="PROSITE" id="PS51155">
    <property type="entry name" value="CHIT_BIND_RR_2"/>
    <property type="match status" value="1"/>
</dbReference>
<dbReference type="PANTHER" id="PTHR12236">
    <property type="entry name" value="STRUCTURAL CONTITUENT OF CUTICLE"/>
    <property type="match status" value="1"/>
</dbReference>
<organism evidence="5 6">
    <name type="scientific">Chilo suppressalis</name>
    <name type="common">Asiatic rice borer moth</name>
    <dbReference type="NCBI Taxonomy" id="168631"/>
    <lineage>
        <taxon>Eukaryota</taxon>
        <taxon>Metazoa</taxon>
        <taxon>Ecdysozoa</taxon>
        <taxon>Arthropoda</taxon>
        <taxon>Hexapoda</taxon>
        <taxon>Insecta</taxon>
        <taxon>Pterygota</taxon>
        <taxon>Neoptera</taxon>
        <taxon>Endopterygota</taxon>
        <taxon>Lepidoptera</taxon>
        <taxon>Glossata</taxon>
        <taxon>Ditrysia</taxon>
        <taxon>Pyraloidea</taxon>
        <taxon>Crambidae</taxon>
        <taxon>Crambinae</taxon>
        <taxon>Chilo</taxon>
    </lineage>
</organism>
<gene>
    <name evidence="5" type="ORF">CHILSU_LOCUS11255</name>
</gene>
<evidence type="ECO:0000256" key="1">
    <source>
        <dbReference type="ARBA" id="ARBA00022460"/>
    </source>
</evidence>
<evidence type="ECO:0000256" key="3">
    <source>
        <dbReference type="PROSITE-ProRule" id="PRU00497"/>
    </source>
</evidence>
<evidence type="ECO:0000256" key="4">
    <source>
        <dbReference type="SAM" id="MobiDB-lite"/>
    </source>
</evidence>
<keyword evidence="1 3" id="KW-0193">Cuticle</keyword>
<dbReference type="InterPro" id="IPR051217">
    <property type="entry name" value="Insect_Cuticle_Struc_Prot"/>
</dbReference>
<feature type="compositionally biased region" description="Polar residues" evidence="4">
    <location>
        <begin position="60"/>
        <end position="70"/>
    </location>
</feature>
<reference evidence="5" key="1">
    <citation type="submission" date="2021-12" db="EMBL/GenBank/DDBJ databases">
        <authorList>
            <person name="King R."/>
        </authorList>
    </citation>
    <scope>NUCLEOTIDE SEQUENCE</scope>
</reference>
<dbReference type="InterPro" id="IPR000618">
    <property type="entry name" value="Insect_cuticle"/>
</dbReference>
<proteinExistence type="predicted"/>
<dbReference type="PANTHER" id="PTHR12236:SF95">
    <property type="entry name" value="CUTICULAR PROTEIN 76BD, ISOFORM C-RELATED"/>
    <property type="match status" value="1"/>
</dbReference>
<dbReference type="Proteomes" id="UP001153292">
    <property type="component" value="Chromosome 9"/>
</dbReference>
<sequence length="158" mass="18180">MSFYFFCLISDSSTSRGFQVILASAILLVAAARPQHGGYEHASSSQSLLLHHSENEQRTQHNQQVYQQRGQQEHHEHEDYYAHPKYAYEYSVQDPHTGDHKSQHETRDGDVVKGFYSLHEADGTVRIVEYEVDKHSGFNAVVRREGHAKHIVPEQNQH</sequence>
<keyword evidence="2" id="KW-0732">Signal</keyword>
<accession>A0ABN8BFB8</accession>
<name>A0ABN8BFB8_CHISP</name>
<dbReference type="Pfam" id="PF00379">
    <property type="entry name" value="Chitin_bind_4"/>
    <property type="match status" value="1"/>
</dbReference>
<feature type="region of interest" description="Disordered" evidence="4">
    <location>
        <begin position="54"/>
        <end position="77"/>
    </location>
</feature>
<dbReference type="EMBL" id="OU963902">
    <property type="protein sequence ID" value="CAH0407853.1"/>
    <property type="molecule type" value="Genomic_DNA"/>
</dbReference>